<dbReference type="SUPFAM" id="SSF56176">
    <property type="entry name" value="FAD-binding/transporter-associated domain-like"/>
    <property type="match status" value="1"/>
</dbReference>
<dbReference type="Gene3D" id="3.30.465.10">
    <property type="match status" value="1"/>
</dbReference>
<dbReference type="Proteomes" id="UP000275078">
    <property type="component" value="Unassembled WGS sequence"/>
</dbReference>
<dbReference type="InterPro" id="IPR016166">
    <property type="entry name" value="FAD-bd_PCMH"/>
</dbReference>
<dbReference type="EMBL" id="ML119689">
    <property type="protein sequence ID" value="RPA80294.1"/>
    <property type="molecule type" value="Genomic_DNA"/>
</dbReference>
<protein>
    <submittedName>
        <fullName evidence="7">FAD-binding domain-containing protein</fullName>
    </submittedName>
</protein>
<dbReference type="AlphaFoldDB" id="A0A3N4IF08"/>
<dbReference type="GO" id="GO:0016491">
    <property type="term" value="F:oxidoreductase activity"/>
    <property type="evidence" value="ECO:0007669"/>
    <property type="project" value="UniProtKB-KW"/>
</dbReference>
<dbReference type="InterPro" id="IPR036318">
    <property type="entry name" value="FAD-bd_PCMH-like_sf"/>
</dbReference>
<dbReference type="PROSITE" id="PS51387">
    <property type="entry name" value="FAD_PCMH"/>
    <property type="match status" value="1"/>
</dbReference>
<evidence type="ECO:0000313" key="8">
    <source>
        <dbReference type="Proteomes" id="UP000275078"/>
    </source>
</evidence>
<feature type="domain" description="FAD-binding PCMH-type" evidence="6">
    <location>
        <begin position="69"/>
        <end position="239"/>
    </location>
</feature>
<name>A0A3N4IF08_ASCIM</name>
<dbReference type="InterPro" id="IPR006094">
    <property type="entry name" value="Oxid_FAD_bind_N"/>
</dbReference>
<reference evidence="7 8" key="1">
    <citation type="journal article" date="2018" name="Nat. Ecol. Evol.">
        <title>Pezizomycetes genomes reveal the molecular basis of ectomycorrhizal truffle lifestyle.</title>
        <authorList>
            <person name="Murat C."/>
            <person name="Payen T."/>
            <person name="Noel B."/>
            <person name="Kuo A."/>
            <person name="Morin E."/>
            <person name="Chen J."/>
            <person name="Kohler A."/>
            <person name="Krizsan K."/>
            <person name="Balestrini R."/>
            <person name="Da Silva C."/>
            <person name="Montanini B."/>
            <person name="Hainaut M."/>
            <person name="Levati E."/>
            <person name="Barry K.W."/>
            <person name="Belfiori B."/>
            <person name="Cichocki N."/>
            <person name="Clum A."/>
            <person name="Dockter R.B."/>
            <person name="Fauchery L."/>
            <person name="Guy J."/>
            <person name="Iotti M."/>
            <person name="Le Tacon F."/>
            <person name="Lindquist E.A."/>
            <person name="Lipzen A."/>
            <person name="Malagnac F."/>
            <person name="Mello A."/>
            <person name="Molinier V."/>
            <person name="Miyauchi S."/>
            <person name="Poulain J."/>
            <person name="Riccioni C."/>
            <person name="Rubini A."/>
            <person name="Sitrit Y."/>
            <person name="Splivallo R."/>
            <person name="Traeger S."/>
            <person name="Wang M."/>
            <person name="Zifcakova L."/>
            <person name="Wipf D."/>
            <person name="Zambonelli A."/>
            <person name="Paolocci F."/>
            <person name="Nowrousian M."/>
            <person name="Ottonello S."/>
            <person name="Baldrian P."/>
            <person name="Spatafora J.W."/>
            <person name="Henrissat B."/>
            <person name="Nagy L.G."/>
            <person name="Aury J.M."/>
            <person name="Wincker P."/>
            <person name="Grigoriev I.V."/>
            <person name="Bonfante P."/>
            <person name="Martin F.M."/>
        </authorList>
    </citation>
    <scope>NUCLEOTIDE SEQUENCE [LARGE SCALE GENOMIC DNA]</scope>
    <source>
        <strain evidence="7 8">RN42</strain>
    </source>
</reference>
<sequence length="510" mass="55475">MRFFETLLPFILASVTLASPEPQRVSTTKSKCADPLSLLKKAVRDDAALLIPGSVAYESEMTRSYNYGATEIRPKVIARPLNSQQAAKVVKALVDNDCKFAIMSGGHSPIREANHSPNVIISTSGLKVLEYIKPGVLSVSPGYRWKDVYPKALEVGHTAVGGRHSDVGVGGFLLGGGISHLSFKHGWGSDNVVNYELVLPSGKLINVNKSSHPKLFWALKGGLNNFGLVTRFDIKTYPTPKNVIGGANYYLADKIPTIMAAFNKWQYVDQPKNLAQSLFQVVISGPNVEAALGAPTLTAITAYEDSDLQAPGPGFTEFTNIESVMSTIGPRPSHLNLTIETSAEDTHDYRQMFYTGTFRADPRLSKLTNDLMQERLIPLLRTDSVDNSTSYCSLALQPISKSFLSKGYGTSAITLDPKKAPYTVYLYGLQYSDPKLDAPLKKATLDIIAEVKKEAKKLGKGVDFVYGNDLGEGQQGGLYGAMGVSGKLRQIRKEYGGAKWSKLVSGGYKF</sequence>
<evidence type="ECO:0000313" key="7">
    <source>
        <dbReference type="EMBL" id="RPA80294.1"/>
    </source>
</evidence>
<keyword evidence="2" id="KW-0285">Flavoprotein</keyword>
<feature type="chain" id="PRO_5018071625" evidence="5">
    <location>
        <begin position="19"/>
        <end position="510"/>
    </location>
</feature>
<keyword evidence="3" id="KW-0274">FAD</keyword>
<accession>A0A3N4IF08</accession>
<organism evidence="7 8">
    <name type="scientific">Ascobolus immersus RN42</name>
    <dbReference type="NCBI Taxonomy" id="1160509"/>
    <lineage>
        <taxon>Eukaryota</taxon>
        <taxon>Fungi</taxon>
        <taxon>Dikarya</taxon>
        <taxon>Ascomycota</taxon>
        <taxon>Pezizomycotina</taxon>
        <taxon>Pezizomycetes</taxon>
        <taxon>Pezizales</taxon>
        <taxon>Ascobolaceae</taxon>
        <taxon>Ascobolus</taxon>
    </lineage>
</organism>
<evidence type="ECO:0000256" key="4">
    <source>
        <dbReference type="ARBA" id="ARBA00023002"/>
    </source>
</evidence>
<dbReference type="PANTHER" id="PTHR42973:SF53">
    <property type="entry name" value="FAD-BINDING PCMH-TYPE DOMAIN-CONTAINING PROTEIN-RELATED"/>
    <property type="match status" value="1"/>
</dbReference>
<keyword evidence="8" id="KW-1185">Reference proteome</keyword>
<proteinExistence type="inferred from homology"/>
<keyword evidence="4" id="KW-0560">Oxidoreductase</keyword>
<dbReference type="Pfam" id="PF01565">
    <property type="entry name" value="FAD_binding_4"/>
    <property type="match status" value="1"/>
</dbReference>
<evidence type="ECO:0000256" key="1">
    <source>
        <dbReference type="ARBA" id="ARBA00005466"/>
    </source>
</evidence>
<evidence type="ECO:0000256" key="5">
    <source>
        <dbReference type="SAM" id="SignalP"/>
    </source>
</evidence>
<gene>
    <name evidence="7" type="ORF">BJ508DRAFT_130096</name>
</gene>
<evidence type="ECO:0000256" key="3">
    <source>
        <dbReference type="ARBA" id="ARBA00022827"/>
    </source>
</evidence>
<keyword evidence="5" id="KW-0732">Signal</keyword>
<dbReference type="PANTHER" id="PTHR42973">
    <property type="entry name" value="BINDING OXIDOREDUCTASE, PUTATIVE (AFU_ORTHOLOGUE AFUA_1G17690)-RELATED"/>
    <property type="match status" value="1"/>
</dbReference>
<evidence type="ECO:0000259" key="6">
    <source>
        <dbReference type="PROSITE" id="PS51387"/>
    </source>
</evidence>
<dbReference type="InterPro" id="IPR050416">
    <property type="entry name" value="FAD-linked_Oxidoreductase"/>
</dbReference>
<dbReference type="OrthoDB" id="2151789at2759"/>
<feature type="signal peptide" evidence="5">
    <location>
        <begin position="1"/>
        <end position="18"/>
    </location>
</feature>
<evidence type="ECO:0000256" key="2">
    <source>
        <dbReference type="ARBA" id="ARBA00022630"/>
    </source>
</evidence>
<dbReference type="STRING" id="1160509.A0A3N4IF08"/>
<dbReference type="GO" id="GO:0071949">
    <property type="term" value="F:FAD binding"/>
    <property type="evidence" value="ECO:0007669"/>
    <property type="project" value="InterPro"/>
</dbReference>
<dbReference type="InterPro" id="IPR016169">
    <property type="entry name" value="FAD-bd_PCMH_sub2"/>
</dbReference>
<comment type="similarity">
    <text evidence="1">Belongs to the oxygen-dependent FAD-linked oxidoreductase family.</text>
</comment>